<protein>
    <submittedName>
        <fullName evidence="2">Uncharacterized protein</fullName>
    </submittedName>
</protein>
<dbReference type="OrthoDB" id="853604at2"/>
<dbReference type="RefSeq" id="WP_140622374.1">
    <property type="nucleotide sequence ID" value="NZ_VFRQ01000008.1"/>
</dbReference>
<reference evidence="2 3" key="1">
    <citation type="submission" date="2019-06" db="EMBL/GenBank/DDBJ databases">
        <title>A novel bacterium of genus Pontibacter, isolated from marine sediment.</title>
        <authorList>
            <person name="Huang H."/>
            <person name="Mo K."/>
            <person name="Hu Y."/>
        </authorList>
    </citation>
    <scope>NUCLEOTIDE SEQUENCE [LARGE SCALE GENOMIC DNA]</scope>
    <source>
        <strain evidence="2 3">HB172049</strain>
    </source>
</reference>
<dbReference type="Proteomes" id="UP000316727">
    <property type="component" value="Unassembled WGS sequence"/>
</dbReference>
<feature type="compositionally biased region" description="Basic and acidic residues" evidence="1">
    <location>
        <begin position="84"/>
        <end position="117"/>
    </location>
</feature>
<proteinExistence type="predicted"/>
<keyword evidence="3" id="KW-1185">Reference proteome</keyword>
<name>A0A501W3T7_9BACT</name>
<feature type="compositionally biased region" description="Low complexity" evidence="1">
    <location>
        <begin position="73"/>
        <end position="83"/>
    </location>
</feature>
<feature type="region of interest" description="Disordered" evidence="1">
    <location>
        <begin position="48"/>
        <end position="159"/>
    </location>
</feature>
<evidence type="ECO:0000256" key="1">
    <source>
        <dbReference type="SAM" id="MobiDB-lite"/>
    </source>
</evidence>
<evidence type="ECO:0000313" key="2">
    <source>
        <dbReference type="EMBL" id="TPE42960.1"/>
    </source>
</evidence>
<dbReference type="AlphaFoldDB" id="A0A501W3T7"/>
<feature type="compositionally biased region" description="Basic and acidic residues" evidence="1">
    <location>
        <begin position="126"/>
        <end position="159"/>
    </location>
</feature>
<evidence type="ECO:0000313" key="3">
    <source>
        <dbReference type="Proteomes" id="UP000316727"/>
    </source>
</evidence>
<accession>A0A501W3T7</accession>
<gene>
    <name evidence="2" type="ORF">FJM65_15020</name>
</gene>
<organism evidence="2 3">
    <name type="scientific">Pontibacter mangrovi</name>
    <dbReference type="NCBI Taxonomy" id="2589816"/>
    <lineage>
        <taxon>Bacteria</taxon>
        <taxon>Pseudomonadati</taxon>
        <taxon>Bacteroidota</taxon>
        <taxon>Cytophagia</taxon>
        <taxon>Cytophagales</taxon>
        <taxon>Hymenobacteraceae</taxon>
        <taxon>Pontibacter</taxon>
    </lineage>
</organism>
<feature type="compositionally biased region" description="Basic and acidic residues" evidence="1">
    <location>
        <begin position="48"/>
        <end position="64"/>
    </location>
</feature>
<dbReference type="EMBL" id="VFRQ01000008">
    <property type="protein sequence ID" value="TPE42960.1"/>
    <property type="molecule type" value="Genomic_DNA"/>
</dbReference>
<sequence>MDRRERDRYDRNAYGLDYDRYEGYRNDDTHYHHARNLTDDFEQHYQHERGHGDYHPRRSYHEGGQESDYGMNRSGRSYSTGSRYNDENDWNRNRDYSGRYSNEDMYRNDRDRNRERSSFGQPYGSYDRDRMYGRSNYENRTDRDFHFGSGDYDRTARHSHREDRSLERNWYSRDEDRRGLGRWANDY</sequence>
<comment type="caution">
    <text evidence="2">The sequence shown here is derived from an EMBL/GenBank/DDBJ whole genome shotgun (WGS) entry which is preliminary data.</text>
</comment>